<keyword evidence="1" id="KW-0808">Transferase</keyword>
<dbReference type="SUPFAM" id="SSF55729">
    <property type="entry name" value="Acyl-CoA N-acyltransferases (Nat)"/>
    <property type="match status" value="1"/>
</dbReference>
<evidence type="ECO:0000256" key="2">
    <source>
        <dbReference type="ARBA" id="ARBA00023315"/>
    </source>
</evidence>
<evidence type="ECO:0000313" key="5">
    <source>
        <dbReference type="Proteomes" id="UP000196710"/>
    </source>
</evidence>
<dbReference type="EMBL" id="CP021422">
    <property type="protein sequence ID" value="ASB42628.1"/>
    <property type="molecule type" value="Genomic_DNA"/>
</dbReference>
<dbReference type="CDD" id="cd04301">
    <property type="entry name" value="NAT_SF"/>
    <property type="match status" value="1"/>
</dbReference>
<dbReference type="InterPro" id="IPR016181">
    <property type="entry name" value="Acyl_CoA_acyltransferase"/>
</dbReference>
<dbReference type="InterPro" id="IPR050680">
    <property type="entry name" value="YpeA/RimI_acetyltransf"/>
</dbReference>
<keyword evidence="2" id="KW-0012">Acyltransferase</keyword>
<dbReference type="InterPro" id="IPR000182">
    <property type="entry name" value="GNAT_dom"/>
</dbReference>
<dbReference type="PANTHER" id="PTHR43420">
    <property type="entry name" value="ACETYLTRANSFERASE"/>
    <property type="match status" value="1"/>
</dbReference>
<dbReference type="Gene3D" id="3.40.630.30">
    <property type="match status" value="1"/>
</dbReference>
<reference evidence="5" key="1">
    <citation type="submission" date="2017-05" db="EMBL/GenBank/DDBJ databases">
        <title>Improved OligoMM genomes.</title>
        <authorList>
            <person name="Garzetti D."/>
        </authorList>
    </citation>
    <scope>NUCLEOTIDE SEQUENCE [LARGE SCALE GENOMIC DNA]</scope>
    <source>
        <strain evidence="5">KB18</strain>
    </source>
</reference>
<name>A0ABM6LB11_9FIRM</name>
<gene>
    <name evidence="4" type="ORF">ADH66_19510</name>
</gene>
<protein>
    <recommendedName>
        <fullName evidence="3">N-acetyltransferase domain-containing protein</fullName>
    </recommendedName>
</protein>
<dbReference type="PROSITE" id="PS51186">
    <property type="entry name" value="GNAT"/>
    <property type="match status" value="1"/>
</dbReference>
<evidence type="ECO:0000256" key="1">
    <source>
        <dbReference type="ARBA" id="ARBA00022679"/>
    </source>
</evidence>
<dbReference type="PANTHER" id="PTHR43420:SF12">
    <property type="entry name" value="N-ACETYLTRANSFERASE DOMAIN-CONTAINING PROTEIN"/>
    <property type="match status" value="1"/>
</dbReference>
<sequence length="151" mass="17238">MKERLGMNIVMRKAKVGDIAGLDKVMQVISDGPGDREKMALLIENILRDENKYLLVAVNEDNGEIAGSLLGVAFEDICGDCRPILLVENVAVLDKYQGYGIGRRMFDEIEQWGRRRNCHYEMLVSGLERTGAHRFYKKIGFMEVKGFKKYF</sequence>
<dbReference type="Pfam" id="PF00583">
    <property type="entry name" value="Acetyltransf_1"/>
    <property type="match status" value="1"/>
</dbReference>
<accession>A0ABM6LB11</accession>
<evidence type="ECO:0000259" key="3">
    <source>
        <dbReference type="PROSITE" id="PS51186"/>
    </source>
</evidence>
<organism evidence="4 5">
    <name type="scientific">Acutalibacter muris</name>
    <dbReference type="NCBI Taxonomy" id="1796620"/>
    <lineage>
        <taxon>Bacteria</taxon>
        <taxon>Bacillati</taxon>
        <taxon>Bacillota</taxon>
        <taxon>Clostridia</taxon>
        <taxon>Eubacteriales</taxon>
        <taxon>Acutalibacteraceae</taxon>
        <taxon>Acutalibacter</taxon>
    </lineage>
</organism>
<keyword evidence="5" id="KW-1185">Reference proteome</keyword>
<feature type="domain" description="N-acetyltransferase" evidence="3">
    <location>
        <begin position="9"/>
        <end position="151"/>
    </location>
</feature>
<evidence type="ECO:0000313" key="4">
    <source>
        <dbReference type="EMBL" id="ASB42628.1"/>
    </source>
</evidence>
<proteinExistence type="predicted"/>
<dbReference type="Proteomes" id="UP000196710">
    <property type="component" value="Chromosome"/>
</dbReference>